<protein>
    <submittedName>
        <fullName evidence="1">Uncharacterized protein</fullName>
    </submittedName>
</protein>
<sequence length="130" mass="14770">MAVSYNQFCKYCILDTTQPQILVHALKYLAIPEIKNTVTSSCRHLLYEASTKSFLNDRRFYTASSVMVEVGTKSLAVLQLNAASYAFAVQRKYTTINGTYQVSNHISTKVQNNGIQANERIVERRRDVIK</sequence>
<organism evidence="1 2">
    <name type="scientific">Trichinella pseudospiralis</name>
    <name type="common">Parasitic roundworm</name>
    <dbReference type="NCBI Taxonomy" id="6337"/>
    <lineage>
        <taxon>Eukaryota</taxon>
        <taxon>Metazoa</taxon>
        <taxon>Ecdysozoa</taxon>
        <taxon>Nematoda</taxon>
        <taxon>Enoplea</taxon>
        <taxon>Dorylaimia</taxon>
        <taxon>Trichinellida</taxon>
        <taxon>Trichinellidae</taxon>
        <taxon>Trichinella</taxon>
    </lineage>
</organism>
<name>A0A0V1FAS8_TRIPS</name>
<evidence type="ECO:0000313" key="2">
    <source>
        <dbReference type="Proteomes" id="UP000054995"/>
    </source>
</evidence>
<proteinExistence type="predicted"/>
<evidence type="ECO:0000313" key="1">
    <source>
        <dbReference type="EMBL" id="KRY83209.1"/>
    </source>
</evidence>
<accession>A0A0V1FAS8</accession>
<gene>
    <name evidence="1" type="ORF">T4D_8627</name>
</gene>
<comment type="caution">
    <text evidence="1">The sequence shown here is derived from an EMBL/GenBank/DDBJ whole genome shotgun (WGS) entry which is preliminary data.</text>
</comment>
<dbReference type="AlphaFoldDB" id="A0A0V1FAS8"/>
<keyword evidence="2" id="KW-1185">Reference proteome</keyword>
<dbReference type="EMBL" id="JYDT01000147">
    <property type="protein sequence ID" value="KRY83209.1"/>
    <property type="molecule type" value="Genomic_DNA"/>
</dbReference>
<dbReference type="Proteomes" id="UP000054995">
    <property type="component" value="Unassembled WGS sequence"/>
</dbReference>
<reference evidence="1 2" key="1">
    <citation type="submission" date="2015-01" db="EMBL/GenBank/DDBJ databases">
        <title>Evolution of Trichinella species and genotypes.</title>
        <authorList>
            <person name="Korhonen P.K."/>
            <person name="Edoardo P."/>
            <person name="Giuseppe L.R."/>
            <person name="Gasser R.B."/>
        </authorList>
    </citation>
    <scope>NUCLEOTIDE SEQUENCE [LARGE SCALE GENOMIC DNA]</scope>
    <source>
        <strain evidence="1">ISS470</strain>
    </source>
</reference>